<evidence type="ECO:0000256" key="2">
    <source>
        <dbReference type="ARBA" id="ARBA00023043"/>
    </source>
</evidence>
<dbReference type="AlphaFoldDB" id="A0A0W0ZK28"/>
<dbReference type="Gene3D" id="1.25.40.20">
    <property type="entry name" value="Ankyrin repeat-containing domain"/>
    <property type="match status" value="2"/>
</dbReference>
<dbReference type="PANTHER" id="PTHR24198:SF165">
    <property type="entry name" value="ANKYRIN REPEAT-CONTAINING PROTEIN-RELATED"/>
    <property type="match status" value="1"/>
</dbReference>
<keyword evidence="1" id="KW-0677">Repeat</keyword>
<keyword evidence="2 3" id="KW-0040">ANK repeat</keyword>
<evidence type="ECO:0000256" key="3">
    <source>
        <dbReference type="PROSITE-ProRule" id="PRU00023"/>
    </source>
</evidence>
<dbReference type="PROSITE" id="PS50088">
    <property type="entry name" value="ANK_REPEAT"/>
    <property type="match status" value="2"/>
</dbReference>
<dbReference type="InterPro" id="IPR036770">
    <property type="entry name" value="Ankyrin_rpt-contain_sf"/>
</dbReference>
<proteinExistence type="predicted"/>
<dbReference type="PATRIC" id="fig|45074.5.peg.203"/>
<dbReference type="RefSeq" id="WP_058512673.1">
    <property type="nucleotide sequence ID" value="NZ_CAAAIH010000018.1"/>
</dbReference>
<evidence type="ECO:0000313" key="5">
    <source>
        <dbReference type="Proteomes" id="UP000054703"/>
    </source>
</evidence>
<dbReference type="Pfam" id="PF12796">
    <property type="entry name" value="Ank_2"/>
    <property type="match status" value="2"/>
</dbReference>
<dbReference type="PANTHER" id="PTHR24198">
    <property type="entry name" value="ANKYRIN REPEAT AND PROTEIN KINASE DOMAIN-CONTAINING PROTEIN"/>
    <property type="match status" value="1"/>
</dbReference>
<dbReference type="SUPFAM" id="SSF48403">
    <property type="entry name" value="Ankyrin repeat"/>
    <property type="match status" value="1"/>
</dbReference>
<dbReference type="Proteomes" id="UP000054703">
    <property type="component" value="Unassembled WGS sequence"/>
</dbReference>
<evidence type="ECO:0000256" key="1">
    <source>
        <dbReference type="ARBA" id="ARBA00022737"/>
    </source>
</evidence>
<reference evidence="4 5" key="1">
    <citation type="submission" date="2015-11" db="EMBL/GenBank/DDBJ databases">
        <title>Genomic analysis of 38 Legionella species identifies large and diverse effector repertoires.</title>
        <authorList>
            <person name="Burstein D."/>
            <person name="Amaro F."/>
            <person name="Zusman T."/>
            <person name="Lifshitz Z."/>
            <person name="Cohen O."/>
            <person name="Gilbert J.A."/>
            <person name="Pupko T."/>
            <person name="Shuman H.A."/>
            <person name="Segal G."/>
        </authorList>
    </citation>
    <scope>NUCLEOTIDE SEQUENCE [LARGE SCALE GENOMIC DNA]</scope>
    <source>
        <strain evidence="4 5">SC-63-C7</strain>
    </source>
</reference>
<evidence type="ECO:0000313" key="4">
    <source>
        <dbReference type="EMBL" id="KTD69740.1"/>
    </source>
</evidence>
<dbReference type="PROSITE" id="PS50297">
    <property type="entry name" value="ANK_REP_REGION"/>
    <property type="match status" value="1"/>
</dbReference>
<protein>
    <submittedName>
        <fullName evidence="4">Ankyrin repeats (3 copies)</fullName>
    </submittedName>
</protein>
<sequence>MLYKDKNEVGRDIAKQLIAAQAQVDIKNNDDNTPLIIAVQNKDLAMVNYLLKHEACLETFDAHMKTALFWAAENGDEAIFDVLLKHGAQVNVASYPEENMPLMAALSNHDFGIAQIILSQKEEAITQNNRHGTTVLHLAADNPKILKAILTLYPENQRLEAVMIQDKYGNTVLHRAATMNPGGFKTIQELRCKKII</sequence>
<gene>
    <name evidence="4" type="ORF">Lsan_0188</name>
</gene>
<comment type="caution">
    <text evidence="4">The sequence shown here is derived from an EMBL/GenBank/DDBJ whole genome shotgun (WGS) entry which is preliminary data.</text>
</comment>
<name>A0A0W0ZK28_9GAMM</name>
<dbReference type="STRING" id="45074.Lsan_0188"/>
<dbReference type="EMBL" id="LNYU01000005">
    <property type="protein sequence ID" value="KTD69740.1"/>
    <property type="molecule type" value="Genomic_DNA"/>
</dbReference>
<feature type="repeat" description="ANK" evidence="3">
    <location>
        <begin position="63"/>
        <end position="95"/>
    </location>
</feature>
<dbReference type="SMART" id="SM00248">
    <property type="entry name" value="ANK"/>
    <property type="match status" value="4"/>
</dbReference>
<accession>A0A0W0ZK28</accession>
<keyword evidence="5" id="KW-1185">Reference proteome</keyword>
<feature type="repeat" description="ANK" evidence="3">
    <location>
        <begin position="30"/>
        <end position="62"/>
    </location>
</feature>
<dbReference type="InterPro" id="IPR002110">
    <property type="entry name" value="Ankyrin_rpt"/>
</dbReference>
<organism evidence="4 5">
    <name type="scientific">Legionella santicrucis</name>
    <dbReference type="NCBI Taxonomy" id="45074"/>
    <lineage>
        <taxon>Bacteria</taxon>
        <taxon>Pseudomonadati</taxon>
        <taxon>Pseudomonadota</taxon>
        <taxon>Gammaproteobacteria</taxon>
        <taxon>Legionellales</taxon>
        <taxon>Legionellaceae</taxon>
        <taxon>Legionella</taxon>
    </lineage>
</organism>